<keyword evidence="3" id="KW-1185">Reference proteome</keyword>
<dbReference type="Gene3D" id="3.40.50.2000">
    <property type="entry name" value="Glycogen Phosphorylase B"/>
    <property type="match status" value="2"/>
</dbReference>
<keyword evidence="2" id="KW-0808">Transferase</keyword>
<dbReference type="SUPFAM" id="SSF53756">
    <property type="entry name" value="UDP-Glycosyltransferase/glycogen phosphorylase"/>
    <property type="match status" value="1"/>
</dbReference>
<accession>C8X056</accession>
<protein>
    <submittedName>
        <fullName evidence="2">Glycosyl transferase group 1</fullName>
    </submittedName>
</protein>
<organism evidence="2 3">
    <name type="scientific">Desulfohalobium retbaense (strain ATCC 49708 / DSM 5692 / JCM 16813 / HR100)</name>
    <dbReference type="NCBI Taxonomy" id="485915"/>
    <lineage>
        <taxon>Bacteria</taxon>
        <taxon>Pseudomonadati</taxon>
        <taxon>Thermodesulfobacteriota</taxon>
        <taxon>Desulfovibrionia</taxon>
        <taxon>Desulfovibrionales</taxon>
        <taxon>Desulfohalobiaceae</taxon>
        <taxon>Desulfohalobium</taxon>
    </lineage>
</organism>
<dbReference type="PANTHER" id="PTHR45947">
    <property type="entry name" value="SULFOQUINOVOSYL TRANSFERASE SQD2"/>
    <property type="match status" value="1"/>
</dbReference>
<evidence type="ECO:0000313" key="3">
    <source>
        <dbReference type="Proteomes" id="UP000001052"/>
    </source>
</evidence>
<dbReference type="STRING" id="485915.Dret_0380"/>
<dbReference type="OrthoDB" id="5443168at2"/>
<dbReference type="InterPro" id="IPR050194">
    <property type="entry name" value="Glycosyltransferase_grp1"/>
</dbReference>
<dbReference type="HOGENOM" id="CLU_009583_37_1_7"/>
<name>C8X056_DESRD</name>
<reference evidence="3" key="1">
    <citation type="submission" date="2009-09" db="EMBL/GenBank/DDBJ databases">
        <title>The complete chromosome of Desulfohalobium retbaense DSM 5692.</title>
        <authorList>
            <consortium name="US DOE Joint Genome Institute (JGI-PGF)"/>
            <person name="Lucas S."/>
            <person name="Copeland A."/>
            <person name="Lapidus A."/>
            <person name="Glavina del Rio T."/>
            <person name="Dalin E."/>
            <person name="Tice H."/>
            <person name="Bruce D."/>
            <person name="Goodwin L."/>
            <person name="Pitluck S."/>
            <person name="Kyrpides N."/>
            <person name="Mavromatis K."/>
            <person name="Ivanova N."/>
            <person name="Mikhailova N."/>
            <person name="Munk A.C."/>
            <person name="Brettin T."/>
            <person name="Detter J.C."/>
            <person name="Han C."/>
            <person name="Tapia R."/>
            <person name="Larimer F."/>
            <person name="Land M."/>
            <person name="Hauser L."/>
            <person name="Markowitz V."/>
            <person name="Cheng J.-F."/>
            <person name="Hugenholtz P."/>
            <person name="Woyke T."/>
            <person name="Wu D."/>
            <person name="Spring S."/>
            <person name="Klenk H.-P."/>
            <person name="Eisen J.A."/>
        </authorList>
    </citation>
    <scope>NUCLEOTIDE SEQUENCE [LARGE SCALE GENOMIC DNA]</scope>
    <source>
        <strain evidence="3">DSM 5692</strain>
    </source>
</reference>
<sequence length="391" mass="44983">MKVIVSVNGRFHAFDLAIQLHRHNVLHSLITSYPKFKVLEWNIKKSQIKSLIFTEIFKRSIQRLPNLCSNLPTIAQKFIFDKRTASNIPSDADIFVGWSSNSLHSIRKAKQMGLVTILERGSAHMLTQQKLLTDEYEKYGLKPKIAPDKIVEKELKEYEEADYISIPSSFVSQSFVEHGINKNKLIQVPYGVDLTHFKQIEKEDSIFRVIYAGRLSLQKGSHYLLQAIYELDLPNFEFWHLGSMAQEIEPFLKKYDSKKIFLKGHKPQNELYKYYSQGNVFCFPSIHDGFGMVIIQAMACALPVIGSEKTGTSDIVEDNKDGFVIPIRDVEAIKEKILYLYENQDICYQMGQAAKEKVSSGFTWDDYGRKMIGQYQRILDARGQNQAHIHS</sequence>
<dbReference type="GO" id="GO:0016757">
    <property type="term" value="F:glycosyltransferase activity"/>
    <property type="evidence" value="ECO:0007669"/>
    <property type="project" value="InterPro"/>
</dbReference>
<dbReference type="eggNOG" id="COG0438">
    <property type="taxonomic scope" value="Bacteria"/>
</dbReference>
<dbReference type="CAZy" id="GT4">
    <property type="family name" value="Glycosyltransferase Family 4"/>
</dbReference>
<dbReference type="RefSeq" id="WP_015750840.1">
    <property type="nucleotide sequence ID" value="NC_013223.1"/>
</dbReference>
<dbReference type="EMBL" id="CP001734">
    <property type="protein sequence ID" value="ACV67681.1"/>
    <property type="molecule type" value="Genomic_DNA"/>
</dbReference>
<dbReference type="PANTHER" id="PTHR45947:SF3">
    <property type="entry name" value="SULFOQUINOVOSYL TRANSFERASE SQD2"/>
    <property type="match status" value="1"/>
</dbReference>
<dbReference type="KEGG" id="drt:Dret_0380"/>
<proteinExistence type="predicted"/>
<dbReference type="Pfam" id="PF00534">
    <property type="entry name" value="Glycos_transf_1"/>
    <property type="match status" value="1"/>
</dbReference>
<reference evidence="2 3" key="2">
    <citation type="journal article" date="2010" name="Stand. Genomic Sci.">
        <title>Complete genome sequence of Desulfohalobium retbaense type strain (HR(100)).</title>
        <authorList>
            <person name="Spring S."/>
            <person name="Nolan M."/>
            <person name="Lapidus A."/>
            <person name="Glavina Del Rio T."/>
            <person name="Copeland A."/>
            <person name="Tice H."/>
            <person name="Cheng J.F."/>
            <person name="Lucas S."/>
            <person name="Land M."/>
            <person name="Chen F."/>
            <person name="Bruce D."/>
            <person name="Goodwin L."/>
            <person name="Pitluck S."/>
            <person name="Ivanova N."/>
            <person name="Mavromatis K."/>
            <person name="Mikhailova N."/>
            <person name="Pati A."/>
            <person name="Chen A."/>
            <person name="Palaniappan K."/>
            <person name="Hauser L."/>
            <person name="Chang Y.J."/>
            <person name="Jeffries C.D."/>
            <person name="Munk C."/>
            <person name="Kiss H."/>
            <person name="Chain P."/>
            <person name="Han C."/>
            <person name="Brettin T."/>
            <person name="Detter J.C."/>
            <person name="Schuler E."/>
            <person name="Goker M."/>
            <person name="Rohde M."/>
            <person name="Bristow J."/>
            <person name="Eisen J.A."/>
            <person name="Markowitz V."/>
            <person name="Hugenholtz P."/>
            <person name="Kyrpides N.C."/>
            <person name="Klenk H.P."/>
        </authorList>
    </citation>
    <scope>NUCLEOTIDE SEQUENCE [LARGE SCALE GENOMIC DNA]</scope>
    <source>
        <strain evidence="2 3">DSM 5692</strain>
    </source>
</reference>
<evidence type="ECO:0000313" key="2">
    <source>
        <dbReference type="EMBL" id="ACV67681.1"/>
    </source>
</evidence>
<dbReference type="AlphaFoldDB" id="C8X056"/>
<dbReference type="InterPro" id="IPR001296">
    <property type="entry name" value="Glyco_trans_1"/>
</dbReference>
<dbReference type="CDD" id="cd03801">
    <property type="entry name" value="GT4_PimA-like"/>
    <property type="match status" value="1"/>
</dbReference>
<feature type="domain" description="Glycosyl transferase family 1" evidence="1">
    <location>
        <begin position="197"/>
        <end position="356"/>
    </location>
</feature>
<gene>
    <name evidence="2" type="ordered locus">Dret_0380</name>
</gene>
<dbReference type="Proteomes" id="UP000001052">
    <property type="component" value="Chromosome"/>
</dbReference>
<evidence type="ECO:0000259" key="1">
    <source>
        <dbReference type="Pfam" id="PF00534"/>
    </source>
</evidence>